<keyword evidence="10" id="KW-0735">Signal-anchor</keyword>
<evidence type="ECO:0000256" key="6">
    <source>
        <dbReference type="ARBA" id="ARBA00022692"/>
    </source>
</evidence>
<evidence type="ECO:0000256" key="7">
    <source>
        <dbReference type="ARBA" id="ARBA00022927"/>
    </source>
</evidence>
<evidence type="ECO:0000313" key="14">
    <source>
        <dbReference type="Proteomes" id="UP000439113"/>
    </source>
</evidence>
<feature type="region of interest" description="Disordered" evidence="11">
    <location>
        <begin position="65"/>
        <end position="150"/>
    </location>
</feature>
<comment type="similarity">
    <text evidence="2 10">Belongs to the TonB family.</text>
</comment>
<feature type="transmembrane region" description="Helical" evidence="10">
    <location>
        <begin position="21"/>
        <end position="40"/>
    </location>
</feature>
<evidence type="ECO:0000256" key="1">
    <source>
        <dbReference type="ARBA" id="ARBA00004383"/>
    </source>
</evidence>
<evidence type="ECO:0000256" key="3">
    <source>
        <dbReference type="ARBA" id="ARBA00022448"/>
    </source>
</evidence>
<evidence type="ECO:0000256" key="5">
    <source>
        <dbReference type="ARBA" id="ARBA00022519"/>
    </source>
</evidence>
<comment type="function">
    <text evidence="10">Interacts with outer membrane receptor proteins that carry out high-affinity binding and energy dependent uptake into the periplasmic space of specific substrates. It could act to transduce energy from the cytoplasmic membrane to specific energy-requiring processes in the outer membrane, resulting in the release into the periplasm of ligands bound by these outer membrane proteins.</text>
</comment>
<dbReference type="InterPro" id="IPR037682">
    <property type="entry name" value="TonB_C"/>
</dbReference>
<protein>
    <recommendedName>
        <fullName evidence="10">Protein TonB</fullName>
    </recommendedName>
</protein>
<dbReference type="GO" id="GO:0030288">
    <property type="term" value="C:outer membrane-bounded periplasmic space"/>
    <property type="evidence" value="ECO:0007669"/>
    <property type="project" value="InterPro"/>
</dbReference>
<dbReference type="OrthoDB" id="7876885at2"/>
<comment type="caution">
    <text evidence="13">The sequence shown here is derived from an EMBL/GenBank/DDBJ whole genome shotgun (WGS) entry which is preliminary data.</text>
</comment>
<evidence type="ECO:0000256" key="2">
    <source>
        <dbReference type="ARBA" id="ARBA00006555"/>
    </source>
</evidence>
<dbReference type="PROSITE" id="PS52015">
    <property type="entry name" value="TONB_CTD"/>
    <property type="match status" value="1"/>
</dbReference>
<keyword evidence="8 10" id="KW-1133">Transmembrane helix</keyword>
<evidence type="ECO:0000313" key="13">
    <source>
        <dbReference type="EMBL" id="MTV33258.1"/>
    </source>
</evidence>
<dbReference type="Proteomes" id="UP000439113">
    <property type="component" value="Unassembled WGS sequence"/>
</dbReference>
<dbReference type="PANTHER" id="PTHR33446:SF2">
    <property type="entry name" value="PROTEIN TONB"/>
    <property type="match status" value="1"/>
</dbReference>
<dbReference type="GO" id="GO:0055085">
    <property type="term" value="P:transmembrane transport"/>
    <property type="evidence" value="ECO:0007669"/>
    <property type="project" value="InterPro"/>
</dbReference>
<feature type="region of interest" description="Disordered" evidence="11">
    <location>
        <begin position="172"/>
        <end position="197"/>
    </location>
</feature>
<reference evidence="13 14" key="1">
    <citation type="submission" date="2019-11" db="EMBL/GenBank/DDBJ databases">
        <title>Whole-genome sequence of a Rhodoblastus acidophilus DSM 142.</title>
        <authorList>
            <person name="Kyndt J.A."/>
            <person name="Meyer T.E."/>
        </authorList>
    </citation>
    <scope>NUCLEOTIDE SEQUENCE [LARGE SCALE GENOMIC DNA]</scope>
    <source>
        <strain evidence="13 14">DSM 142</strain>
    </source>
</reference>
<dbReference type="AlphaFoldDB" id="A0A6N8DSI8"/>
<keyword evidence="4 10" id="KW-1003">Cell membrane</keyword>
<dbReference type="InterPro" id="IPR051045">
    <property type="entry name" value="TonB-dependent_transducer"/>
</dbReference>
<feature type="compositionally biased region" description="Basic and acidic residues" evidence="11">
    <location>
        <begin position="172"/>
        <end position="182"/>
    </location>
</feature>
<keyword evidence="7 10" id="KW-0653">Protein transport</keyword>
<dbReference type="GO" id="GO:0031992">
    <property type="term" value="F:energy transducer activity"/>
    <property type="evidence" value="ECO:0007669"/>
    <property type="project" value="InterPro"/>
</dbReference>
<evidence type="ECO:0000256" key="4">
    <source>
        <dbReference type="ARBA" id="ARBA00022475"/>
    </source>
</evidence>
<sequence length="256" mass="26505">MTAFAEFAPGLIATPPLRPQWFRPLALLLIVLVHAAVFVASRAASRPDLGAEPLEVMLSALGDGPQDQQAQEAAQPPSAQDVADAHPQETPPPAEAAPASPSPAELTVPPPQIVSPSAPPVAAAKPKPVVKPKPKPVVVEEEEDDQPTAAEVRAKARAKHLAEVRAKRLEEARVGKAQEARHAMRRGAPDGAGPSGVSRGDYAGLLLAEVNRHRFYPSAARAEGATGGVGVAFTIGPSGRVVSQAITRSSGHAALD</sequence>
<dbReference type="RefSeq" id="WP_155447938.1">
    <property type="nucleotide sequence ID" value="NZ_WNKS01000032.1"/>
</dbReference>
<name>A0A6N8DSI8_RHOAC</name>
<feature type="compositionally biased region" description="Pro residues" evidence="11">
    <location>
        <begin position="108"/>
        <end position="119"/>
    </location>
</feature>
<keyword evidence="9 10" id="KW-0472">Membrane</keyword>
<feature type="non-terminal residue" evidence="13">
    <location>
        <position position="256"/>
    </location>
</feature>
<dbReference type="GO" id="GO:0015891">
    <property type="term" value="P:siderophore transport"/>
    <property type="evidence" value="ECO:0007669"/>
    <property type="project" value="InterPro"/>
</dbReference>
<evidence type="ECO:0000256" key="11">
    <source>
        <dbReference type="SAM" id="MobiDB-lite"/>
    </source>
</evidence>
<comment type="subcellular location">
    <subcellularLocation>
        <location evidence="1 10">Cell inner membrane</location>
        <topology evidence="1 10">Single-pass membrane protein</topology>
        <orientation evidence="1 10">Periplasmic side</orientation>
    </subcellularLocation>
</comment>
<evidence type="ECO:0000256" key="10">
    <source>
        <dbReference type="RuleBase" id="RU362123"/>
    </source>
</evidence>
<dbReference type="InterPro" id="IPR006260">
    <property type="entry name" value="TonB/TolA_C"/>
</dbReference>
<evidence type="ECO:0000256" key="9">
    <source>
        <dbReference type="ARBA" id="ARBA00023136"/>
    </source>
</evidence>
<evidence type="ECO:0000256" key="8">
    <source>
        <dbReference type="ARBA" id="ARBA00022989"/>
    </source>
</evidence>
<feature type="compositionally biased region" description="Low complexity" evidence="11">
    <location>
        <begin position="65"/>
        <end position="81"/>
    </location>
</feature>
<organism evidence="13 14">
    <name type="scientific">Rhodoblastus acidophilus</name>
    <name type="common">Rhodopseudomonas acidophila</name>
    <dbReference type="NCBI Taxonomy" id="1074"/>
    <lineage>
        <taxon>Bacteria</taxon>
        <taxon>Pseudomonadati</taxon>
        <taxon>Pseudomonadota</taxon>
        <taxon>Alphaproteobacteria</taxon>
        <taxon>Hyphomicrobiales</taxon>
        <taxon>Rhodoblastaceae</taxon>
        <taxon>Rhodoblastus</taxon>
    </lineage>
</organism>
<dbReference type="NCBIfam" id="TIGR01352">
    <property type="entry name" value="tonB_Cterm"/>
    <property type="match status" value="1"/>
</dbReference>
<evidence type="ECO:0000259" key="12">
    <source>
        <dbReference type="PROSITE" id="PS52015"/>
    </source>
</evidence>
<feature type="compositionally biased region" description="Low complexity" evidence="11">
    <location>
        <begin position="96"/>
        <end position="105"/>
    </location>
</feature>
<dbReference type="SUPFAM" id="SSF74653">
    <property type="entry name" value="TolA/TonB C-terminal domain"/>
    <property type="match status" value="1"/>
</dbReference>
<accession>A0A6N8DSI8</accession>
<dbReference type="GO" id="GO:0015031">
    <property type="term" value="P:protein transport"/>
    <property type="evidence" value="ECO:0007669"/>
    <property type="project" value="UniProtKB-UniRule"/>
</dbReference>
<dbReference type="Pfam" id="PF03544">
    <property type="entry name" value="TonB_C"/>
    <property type="match status" value="1"/>
</dbReference>
<dbReference type="Gene3D" id="3.30.1150.10">
    <property type="match status" value="1"/>
</dbReference>
<dbReference type="EMBL" id="WNKS01000032">
    <property type="protein sequence ID" value="MTV33258.1"/>
    <property type="molecule type" value="Genomic_DNA"/>
</dbReference>
<dbReference type="InterPro" id="IPR003538">
    <property type="entry name" value="TonB"/>
</dbReference>
<gene>
    <name evidence="13" type="ORF">GJ654_19975</name>
</gene>
<feature type="domain" description="TonB C-terminal" evidence="12">
    <location>
        <begin position="201"/>
        <end position="256"/>
    </location>
</feature>
<dbReference type="PRINTS" id="PR01374">
    <property type="entry name" value="TONBPROTEIN"/>
</dbReference>
<dbReference type="GO" id="GO:0098797">
    <property type="term" value="C:plasma membrane protein complex"/>
    <property type="evidence" value="ECO:0007669"/>
    <property type="project" value="TreeGrafter"/>
</dbReference>
<keyword evidence="5 10" id="KW-0997">Cell inner membrane</keyword>
<keyword evidence="3 10" id="KW-0813">Transport</keyword>
<proteinExistence type="inferred from homology"/>
<keyword evidence="6 10" id="KW-0812">Transmembrane</keyword>
<dbReference type="PANTHER" id="PTHR33446">
    <property type="entry name" value="PROTEIN TONB-RELATED"/>
    <property type="match status" value="1"/>
</dbReference>